<evidence type="ECO:0000259" key="1">
    <source>
        <dbReference type="Pfam" id="PF13456"/>
    </source>
</evidence>
<keyword evidence="3" id="KW-1185">Reference proteome</keyword>
<dbReference type="OrthoDB" id="694800at2759"/>
<dbReference type="GO" id="GO:0003676">
    <property type="term" value="F:nucleic acid binding"/>
    <property type="evidence" value="ECO:0007669"/>
    <property type="project" value="InterPro"/>
</dbReference>
<proteinExistence type="predicted"/>
<sequence>MAQRVGCNRLVINSDNLEVIENMNNGGRSAGTAATVFDDCYLLACNFPITRFEHCNKEANRVAHELAKVARFSIALNWFEKPLSEIVPLLINDVLVIANE</sequence>
<dbReference type="Gramene" id="TraesSTA1A03G00165370.1">
    <property type="protein sequence ID" value="TraesSTA1A03G00165370.1"/>
    <property type="gene ID" value="TraesSTA1A03G00165370"/>
</dbReference>
<dbReference type="Gramene" id="TraesRN1A0101034100.1">
    <property type="protein sequence ID" value="TraesRN1A0101034100.1"/>
    <property type="gene ID" value="TraesRN1A0101034100"/>
</dbReference>
<dbReference type="InterPro" id="IPR044730">
    <property type="entry name" value="RNase_H-like_dom_plant"/>
</dbReference>
<accession>A0A3B5Y6J7</accession>
<evidence type="ECO:0000313" key="2">
    <source>
        <dbReference type="EnsemblPlants" id="TraesCS1A02G395500.1"/>
    </source>
</evidence>
<dbReference type="GO" id="GO:0004523">
    <property type="term" value="F:RNA-DNA hybrid ribonuclease activity"/>
    <property type="evidence" value="ECO:0007669"/>
    <property type="project" value="InterPro"/>
</dbReference>
<dbReference type="SMR" id="A0A3B5Y6J7"/>
<dbReference type="Gramene" id="TraesCS1A03G0964200.1">
    <property type="protein sequence ID" value="TraesCS1A03G0964200.1.CDS"/>
    <property type="gene ID" value="TraesCS1A03G0964200"/>
</dbReference>
<dbReference type="Gramene" id="TraesNOR1A03G00165940.1">
    <property type="protein sequence ID" value="TraesNOR1A03G00165940.1"/>
    <property type="gene ID" value="TraesNOR1A03G00165940"/>
</dbReference>
<evidence type="ECO:0000313" key="3">
    <source>
        <dbReference type="Proteomes" id="UP000019116"/>
    </source>
</evidence>
<dbReference type="InterPro" id="IPR052929">
    <property type="entry name" value="RNase_H-like_EbsB-rel"/>
</dbReference>
<dbReference type="EnsemblPlants" id="TraesCS1A02G395500.1">
    <property type="protein sequence ID" value="TraesCS1A02G395500.1"/>
    <property type="gene ID" value="TraesCS1A02G395500"/>
</dbReference>
<dbReference type="Gene3D" id="3.30.420.10">
    <property type="entry name" value="Ribonuclease H-like superfamily/Ribonuclease H"/>
    <property type="match status" value="1"/>
</dbReference>
<reference evidence="2" key="1">
    <citation type="submission" date="2018-08" db="EMBL/GenBank/DDBJ databases">
        <authorList>
            <person name="Rossello M."/>
        </authorList>
    </citation>
    <scope>NUCLEOTIDE SEQUENCE [LARGE SCALE GENOMIC DNA]</scope>
    <source>
        <strain evidence="2">cv. Chinese Spring</strain>
    </source>
</reference>
<dbReference type="Pfam" id="PF13456">
    <property type="entry name" value="RVT_3"/>
    <property type="match status" value="1"/>
</dbReference>
<dbReference type="Gramene" id="TraesARI1A03G00164710.1">
    <property type="protein sequence ID" value="TraesARI1A03G00164710.1"/>
    <property type="gene ID" value="TraesARI1A03G00164710"/>
</dbReference>
<dbReference type="Proteomes" id="UP000019116">
    <property type="component" value="Chromosome 1A"/>
</dbReference>
<protein>
    <recommendedName>
        <fullName evidence="1">RNase H type-1 domain-containing protein</fullName>
    </recommendedName>
</protein>
<feature type="domain" description="RNase H type-1" evidence="1">
    <location>
        <begin position="2"/>
        <end position="69"/>
    </location>
</feature>
<dbReference type="AlphaFoldDB" id="A0A3B5Y6J7"/>
<reference evidence="2" key="2">
    <citation type="submission" date="2018-10" db="UniProtKB">
        <authorList>
            <consortium name="EnsemblPlants"/>
        </authorList>
    </citation>
    <scope>IDENTIFICATION</scope>
</reference>
<dbReference type="InterPro" id="IPR002156">
    <property type="entry name" value="RNaseH_domain"/>
</dbReference>
<dbReference type="InterPro" id="IPR036397">
    <property type="entry name" value="RNaseH_sf"/>
</dbReference>
<dbReference type="Gramene" id="TraesJAG1A03G00164530.1">
    <property type="protein sequence ID" value="TraesJAG1A03G00164530.1"/>
    <property type="gene ID" value="TraesJAG1A03G00164530"/>
</dbReference>
<organism evidence="2">
    <name type="scientific">Triticum aestivum</name>
    <name type="common">Wheat</name>
    <dbReference type="NCBI Taxonomy" id="4565"/>
    <lineage>
        <taxon>Eukaryota</taxon>
        <taxon>Viridiplantae</taxon>
        <taxon>Streptophyta</taxon>
        <taxon>Embryophyta</taxon>
        <taxon>Tracheophyta</taxon>
        <taxon>Spermatophyta</taxon>
        <taxon>Magnoliopsida</taxon>
        <taxon>Liliopsida</taxon>
        <taxon>Poales</taxon>
        <taxon>Poaceae</taxon>
        <taxon>BOP clade</taxon>
        <taxon>Pooideae</taxon>
        <taxon>Triticodae</taxon>
        <taxon>Triticeae</taxon>
        <taxon>Triticinae</taxon>
        <taxon>Triticum</taxon>
    </lineage>
</organism>
<dbReference type="Gramene" id="TraesSYM1A03G00165930.1">
    <property type="protein sequence ID" value="TraesSYM1A03G00165930.1"/>
    <property type="gene ID" value="TraesSYM1A03G00165930"/>
</dbReference>
<name>A0A3B5Y6J7_WHEAT</name>
<dbReference type="PANTHER" id="PTHR47074:SF47">
    <property type="entry name" value="RNASE H TYPE-1 DOMAIN-CONTAINING PROTEIN"/>
    <property type="match status" value="1"/>
</dbReference>
<dbReference type="Gramene" id="TraesLAC1A03G00168390.1">
    <property type="protein sequence ID" value="TraesLAC1A03G00168390.1"/>
    <property type="gene ID" value="TraesLAC1A03G00168390"/>
</dbReference>
<dbReference type="STRING" id="4565.A0A3B5Y6J7"/>
<dbReference type="Gramene" id="TraesJUL1A03G00164700.1">
    <property type="protein sequence ID" value="TraesJUL1A03G00164700.1"/>
    <property type="gene ID" value="TraesJUL1A03G00164700"/>
</dbReference>
<dbReference type="Gramene" id="TraesMAC1A03G00163120.1">
    <property type="protein sequence ID" value="TraesMAC1A03G00163120.1"/>
    <property type="gene ID" value="TraesMAC1A03G00163120"/>
</dbReference>
<dbReference type="CDD" id="cd06222">
    <property type="entry name" value="RNase_H_like"/>
    <property type="match status" value="1"/>
</dbReference>
<dbReference type="Gramene" id="TraesCS1A02G395500.1">
    <property type="protein sequence ID" value="TraesCS1A02G395500.1"/>
    <property type="gene ID" value="TraesCS1A02G395500"/>
</dbReference>
<dbReference type="PANTHER" id="PTHR47074">
    <property type="entry name" value="BNAC02G40300D PROTEIN"/>
    <property type="match status" value="1"/>
</dbReference>
<dbReference type="Gramene" id="TraesLDM1A03G00164100.1">
    <property type="protein sequence ID" value="TraesLDM1A03G00164100.1"/>
    <property type="gene ID" value="TraesLDM1A03G00164100"/>
</dbReference>